<protein>
    <submittedName>
        <fullName evidence="1">6468_t:CDS:1</fullName>
    </submittedName>
</protein>
<evidence type="ECO:0000313" key="2">
    <source>
        <dbReference type="Proteomes" id="UP000789366"/>
    </source>
</evidence>
<accession>A0ACA9KIU9</accession>
<organism evidence="1 2">
    <name type="scientific">Cetraspora pellucida</name>
    <dbReference type="NCBI Taxonomy" id="1433469"/>
    <lineage>
        <taxon>Eukaryota</taxon>
        <taxon>Fungi</taxon>
        <taxon>Fungi incertae sedis</taxon>
        <taxon>Mucoromycota</taxon>
        <taxon>Glomeromycotina</taxon>
        <taxon>Glomeromycetes</taxon>
        <taxon>Diversisporales</taxon>
        <taxon>Gigasporaceae</taxon>
        <taxon>Cetraspora</taxon>
    </lineage>
</organism>
<reference evidence="1" key="1">
    <citation type="submission" date="2021-06" db="EMBL/GenBank/DDBJ databases">
        <authorList>
            <person name="Kallberg Y."/>
            <person name="Tangrot J."/>
            <person name="Rosling A."/>
        </authorList>
    </citation>
    <scope>NUCLEOTIDE SEQUENCE</scope>
    <source>
        <strain evidence="1">28 12/20/2015</strain>
    </source>
</reference>
<proteinExistence type="predicted"/>
<sequence length="50" mass="5991">ILEGFIDTKIEELQQSENSSNTILLLKPKNNDIYNEEETFDYTRKYILYC</sequence>
<dbReference type="Proteomes" id="UP000789366">
    <property type="component" value="Unassembled WGS sequence"/>
</dbReference>
<feature type="non-terminal residue" evidence="1">
    <location>
        <position position="1"/>
    </location>
</feature>
<comment type="caution">
    <text evidence="1">The sequence shown here is derived from an EMBL/GenBank/DDBJ whole genome shotgun (WGS) entry which is preliminary data.</text>
</comment>
<gene>
    <name evidence="1" type="ORF">SPELUC_LOCUS1832</name>
</gene>
<dbReference type="EMBL" id="CAJVPW010001063">
    <property type="protein sequence ID" value="CAG8474185.1"/>
    <property type="molecule type" value="Genomic_DNA"/>
</dbReference>
<evidence type="ECO:0000313" key="1">
    <source>
        <dbReference type="EMBL" id="CAG8474185.1"/>
    </source>
</evidence>
<name>A0ACA9KIU9_9GLOM</name>
<keyword evidence="2" id="KW-1185">Reference proteome</keyword>